<dbReference type="EMBL" id="KN652558">
    <property type="protein sequence ID" value="KHN28694.1"/>
    <property type="molecule type" value="Genomic_DNA"/>
</dbReference>
<organism evidence="2">
    <name type="scientific">Glycine soja</name>
    <name type="common">Wild soybean</name>
    <dbReference type="NCBI Taxonomy" id="3848"/>
    <lineage>
        <taxon>Eukaryota</taxon>
        <taxon>Viridiplantae</taxon>
        <taxon>Streptophyta</taxon>
        <taxon>Embryophyta</taxon>
        <taxon>Tracheophyta</taxon>
        <taxon>Spermatophyta</taxon>
        <taxon>Magnoliopsida</taxon>
        <taxon>eudicotyledons</taxon>
        <taxon>Gunneridae</taxon>
        <taxon>Pentapetalae</taxon>
        <taxon>rosids</taxon>
        <taxon>fabids</taxon>
        <taxon>Fabales</taxon>
        <taxon>Fabaceae</taxon>
        <taxon>Papilionoideae</taxon>
        <taxon>50 kb inversion clade</taxon>
        <taxon>NPAAA clade</taxon>
        <taxon>indigoferoid/millettioid clade</taxon>
        <taxon>Phaseoleae</taxon>
        <taxon>Glycine</taxon>
        <taxon>Glycine subgen. Soja</taxon>
    </lineage>
</organism>
<feature type="transmembrane region" description="Helical" evidence="1">
    <location>
        <begin position="33"/>
        <end position="58"/>
    </location>
</feature>
<accession>A0A0B2R959</accession>
<sequence length="66" mass="7336">MYVQDVVATAEAMHAFGGLIQVLYVKGGKKQRVLALVCSLLCLEFSVSCFCFLLLFIVKISHELLK</sequence>
<dbReference type="SMR" id="A0A0B2R959"/>
<keyword evidence="1" id="KW-0472">Membrane</keyword>
<evidence type="ECO:0000256" key="1">
    <source>
        <dbReference type="SAM" id="Phobius"/>
    </source>
</evidence>
<gene>
    <name evidence="2" type="ORF">glysoja_025428</name>
</gene>
<name>A0A0B2R959_GLYSO</name>
<reference evidence="2" key="1">
    <citation type="submission" date="2014-07" db="EMBL/GenBank/DDBJ databases">
        <title>Identification of a novel salt tolerance gene in wild soybean by whole-genome sequencing.</title>
        <authorList>
            <person name="Lam H.-M."/>
            <person name="Qi X."/>
            <person name="Li M.-W."/>
            <person name="Liu X."/>
            <person name="Xie M."/>
            <person name="Ni M."/>
            <person name="Xu X."/>
        </authorList>
    </citation>
    <scope>NUCLEOTIDE SEQUENCE [LARGE SCALE GENOMIC DNA]</scope>
    <source>
        <tissue evidence="2">Root</tissue>
    </source>
</reference>
<evidence type="ECO:0000313" key="2">
    <source>
        <dbReference type="EMBL" id="KHN28694.1"/>
    </source>
</evidence>
<keyword evidence="1" id="KW-1133">Transmembrane helix</keyword>
<dbReference type="Proteomes" id="UP000053555">
    <property type="component" value="Unassembled WGS sequence"/>
</dbReference>
<keyword evidence="1" id="KW-0812">Transmembrane</keyword>
<protein>
    <submittedName>
        <fullName evidence="2">Uncharacterized protein</fullName>
    </submittedName>
</protein>
<dbReference type="AlphaFoldDB" id="A0A0B2R959"/>
<proteinExistence type="predicted"/>